<evidence type="ECO:0000256" key="1">
    <source>
        <dbReference type="ARBA" id="ARBA00022679"/>
    </source>
</evidence>
<evidence type="ECO:0000259" key="7">
    <source>
        <dbReference type="PROSITE" id="PS51372"/>
    </source>
</evidence>
<name>A0ABM7XRE4_9ENTE</name>
<evidence type="ECO:0000313" key="9">
    <source>
        <dbReference type="Proteomes" id="UP000831692"/>
    </source>
</evidence>
<dbReference type="PROSITE" id="PS51094">
    <property type="entry name" value="PTS_EIIA_TYPE_2"/>
    <property type="match status" value="1"/>
</dbReference>
<feature type="domain" description="PRD" evidence="7">
    <location>
        <begin position="271"/>
        <end position="377"/>
    </location>
</feature>
<dbReference type="SUPFAM" id="SSF46785">
    <property type="entry name" value="Winged helix' DNA-binding domain"/>
    <property type="match status" value="1"/>
</dbReference>
<dbReference type="InterPro" id="IPR016152">
    <property type="entry name" value="PTrfase/Anion_transptr"/>
</dbReference>
<dbReference type="Pfam" id="PF08279">
    <property type="entry name" value="HTH_11"/>
    <property type="match status" value="1"/>
</dbReference>
<evidence type="ECO:0000256" key="2">
    <source>
        <dbReference type="ARBA" id="ARBA00022737"/>
    </source>
</evidence>
<dbReference type="InterPro" id="IPR011608">
    <property type="entry name" value="PRD"/>
</dbReference>
<dbReference type="GeneID" id="83457181"/>
<keyword evidence="9" id="KW-1185">Reference proteome</keyword>
<dbReference type="InterPro" id="IPR036095">
    <property type="entry name" value="PTS_EIIB-like_sf"/>
</dbReference>
<feature type="domain" description="PTS EIIB type-2" evidence="6">
    <location>
        <begin position="381"/>
        <end position="470"/>
    </location>
</feature>
<evidence type="ECO:0000259" key="5">
    <source>
        <dbReference type="PROSITE" id="PS51094"/>
    </source>
</evidence>
<dbReference type="InterPro" id="IPR013196">
    <property type="entry name" value="HTH_11"/>
</dbReference>
<evidence type="ECO:0000259" key="6">
    <source>
        <dbReference type="PROSITE" id="PS51099"/>
    </source>
</evidence>
<dbReference type="Gene3D" id="3.40.50.2300">
    <property type="match status" value="1"/>
</dbReference>
<proteinExistence type="predicted"/>
<protein>
    <submittedName>
        <fullName evidence="8">Transcription antiterminator BglG</fullName>
    </submittedName>
</protein>
<evidence type="ECO:0000256" key="3">
    <source>
        <dbReference type="ARBA" id="ARBA00023015"/>
    </source>
</evidence>
<gene>
    <name evidence="8" type="primary">bglG_4</name>
    <name evidence="8" type="ORF">ENLAB_12000</name>
</gene>
<feature type="domain" description="PTS EIIA type-2" evidence="5">
    <location>
        <begin position="469"/>
        <end position="616"/>
    </location>
</feature>
<dbReference type="Proteomes" id="UP000831692">
    <property type="component" value="Chromosome"/>
</dbReference>
<dbReference type="PROSITE" id="PS51372">
    <property type="entry name" value="PRD_2"/>
    <property type="match status" value="1"/>
</dbReference>
<dbReference type="SUPFAM" id="SSF55804">
    <property type="entry name" value="Phoshotransferase/anion transport protein"/>
    <property type="match status" value="1"/>
</dbReference>
<evidence type="ECO:0000256" key="4">
    <source>
        <dbReference type="ARBA" id="ARBA00023163"/>
    </source>
</evidence>
<dbReference type="Pfam" id="PF00359">
    <property type="entry name" value="PTS_EIIA_2"/>
    <property type="match status" value="1"/>
</dbReference>
<keyword evidence="4" id="KW-0804">Transcription</keyword>
<dbReference type="SUPFAM" id="SSF52794">
    <property type="entry name" value="PTS system IIB component-like"/>
    <property type="match status" value="1"/>
</dbReference>
<dbReference type="InterPro" id="IPR036634">
    <property type="entry name" value="PRD_sf"/>
</dbReference>
<dbReference type="CDD" id="cd05568">
    <property type="entry name" value="PTS_IIB_bgl_like"/>
    <property type="match status" value="1"/>
</dbReference>
<sequence>MAFVNRWYQILDLLITHKDISIIDLQKKLSSSSKTVKSSIDLLNEELIGIAKIVQRKKSYSIEVEDAEEFELILAGKLKKETDFNSASKRVAFILKQLIEEKSFILIDDLSEALGISRSTVYNDFRMLKKLLKPFDTEVVGTPNRGIQIKGSEFNLRLLYIYYVQDYFYENYLENDTRAMIQKIISLSGIPQYYGRLLYKVISISMKRIIEGNYLETIPNCYTNFIKEEEQIEQLIYHLETKYRVTLSQTEQDFLWFPLNLSANSLIERTVVPTAVEQYFKAMLKRIHRTLVLDINEKVLFLEMKEHLKYMINRIVVQAKLSDLFYGEIERQYPFAYELAKVGLQEIEEVVGRTIPTVEISYLALYFELALKSQQNEPAKKQIAVVCHSGRGTAMIIRRQLERVLGNDIRITHLSEEAYHQENLTDYFAIFTTIPLKHLEQVKSPIIKLTNLFDDHWLRNEWEKAERLQSVGKQSILLHFNHLDPDLTYQKNVESMIAELTKEHIVDECFLERIRQREEKHATIFDSEIGFPHAINDQTDKIVLSIGVFKRKLVTPEGNIKLIFLLGIPSELTGENEQDLLRIYNELFAIAGNADFREEISAQENLLALKEWLYQKELII</sequence>
<dbReference type="Gene3D" id="3.40.930.10">
    <property type="entry name" value="Mannitol-specific EII, Chain A"/>
    <property type="match status" value="1"/>
</dbReference>
<dbReference type="RefSeq" id="WP_244353094.1">
    <property type="nucleotide sequence ID" value="NZ_AP025635.1"/>
</dbReference>
<dbReference type="InterPro" id="IPR013011">
    <property type="entry name" value="PTS_EIIB_2"/>
</dbReference>
<dbReference type="EMBL" id="AP025635">
    <property type="protein sequence ID" value="BDG67636.1"/>
    <property type="molecule type" value="Genomic_DNA"/>
</dbReference>
<dbReference type="InterPro" id="IPR036390">
    <property type="entry name" value="WH_DNA-bd_sf"/>
</dbReference>
<keyword evidence="3" id="KW-0805">Transcription regulation</keyword>
<dbReference type="PROSITE" id="PS51099">
    <property type="entry name" value="PTS_EIIB_TYPE_2"/>
    <property type="match status" value="1"/>
</dbReference>
<dbReference type="PANTHER" id="PTHR30185:SF18">
    <property type="entry name" value="TRANSCRIPTIONAL REGULATOR MTLR"/>
    <property type="match status" value="1"/>
</dbReference>
<dbReference type="InterPro" id="IPR050661">
    <property type="entry name" value="BglG_antiterminators"/>
</dbReference>
<keyword evidence="1" id="KW-0808">Transferase</keyword>
<dbReference type="Gene3D" id="1.10.1790.10">
    <property type="entry name" value="PRD domain"/>
    <property type="match status" value="1"/>
</dbReference>
<dbReference type="Gene3D" id="1.10.10.10">
    <property type="entry name" value="Winged helix-like DNA-binding domain superfamily/Winged helix DNA-binding domain"/>
    <property type="match status" value="1"/>
</dbReference>
<keyword evidence="2" id="KW-0677">Repeat</keyword>
<organism evidence="8 9">
    <name type="scientific">Enterococcus innesii</name>
    <dbReference type="NCBI Taxonomy" id="2839759"/>
    <lineage>
        <taxon>Bacteria</taxon>
        <taxon>Bacillati</taxon>
        <taxon>Bacillota</taxon>
        <taxon>Bacilli</taxon>
        <taxon>Lactobacillales</taxon>
        <taxon>Enterococcaceae</taxon>
        <taxon>Enterococcus</taxon>
    </lineage>
</organism>
<dbReference type="SUPFAM" id="SSF63520">
    <property type="entry name" value="PTS-regulatory domain, PRD"/>
    <property type="match status" value="1"/>
</dbReference>
<dbReference type="PANTHER" id="PTHR30185">
    <property type="entry name" value="CRYPTIC BETA-GLUCOSIDE BGL OPERON ANTITERMINATOR"/>
    <property type="match status" value="1"/>
</dbReference>
<dbReference type="Pfam" id="PF00874">
    <property type="entry name" value="PRD"/>
    <property type="match status" value="1"/>
</dbReference>
<reference evidence="8 9" key="1">
    <citation type="submission" date="2022-03" db="EMBL/GenBank/DDBJ databases">
        <title>Complete genome sequence of Enterococcus innesii DB-1.</title>
        <authorList>
            <person name="Fukuda D."/>
            <person name="Nolasco-Hipolito C."/>
        </authorList>
    </citation>
    <scope>NUCLEOTIDE SEQUENCE [LARGE SCALE GENOMIC DNA]</scope>
    <source>
        <strain evidence="8 9">DB-1</strain>
    </source>
</reference>
<dbReference type="InterPro" id="IPR002178">
    <property type="entry name" value="PTS_EIIA_type-2_dom"/>
</dbReference>
<dbReference type="InterPro" id="IPR036388">
    <property type="entry name" value="WH-like_DNA-bd_sf"/>
</dbReference>
<evidence type="ECO:0000313" key="8">
    <source>
        <dbReference type="EMBL" id="BDG67636.1"/>
    </source>
</evidence>
<accession>A0ABM7XRE4</accession>